<dbReference type="GO" id="GO:0006260">
    <property type="term" value="P:DNA replication"/>
    <property type="evidence" value="ECO:0007669"/>
    <property type="project" value="UniProtKB-UniRule"/>
</dbReference>
<keyword evidence="5 7" id="KW-0175">Coiled coil</keyword>
<organism evidence="9 10">
    <name type="scientific">Neoasaia chiangmaiensis</name>
    <dbReference type="NCBI Taxonomy" id="320497"/>
    <lineage>
        <taxon>Bacteria</taxon>
        <taxon>Pseudomonadati</taxon>
        <taxon>Pseudomonadota</taxon>
        <taxon>Alphaproteobacteria</taxon>
        <taxon>Acetobacterales</taxon>
        <taxon>Acetobacteraceae</taxon>
        <taxon>Neoasaia</taxon>
    </lineage>
</organism>
<dbReference type="GO" id="GO:0003677">
    <property type="term" value="F:DNA binding"/>
    <property type="evidence" value="ECO:0007669"/>
    <property type="project" value="UniProtKB-UniRule"/>
</dbReference>
<keyword evidence="6 7" id="KW-0238">DNA-binding</keyword>
<dbReference type="GO" id="GO:0007059">
    <property type="term" value="P:chromosome segregation"/>
    <property type="evidence" value="ECO:0007669"/>
    <property type="project" value="UniProtKB-UniRule"/>
</dbReference>
<feature type="coiled-coil region" evidence="7">
    <location>
        <begin position="407"/>
        <end position="434"/>
    </location>
</feature>
<feature type="coiled-coil region" evidence="7">
    <location>
        <begin position="1300"/>
        <end position="1327"/>
    </location>
</feature>
<dbReference type="EMBL" id="CP014691">
    <property type="protein sequence ID" value="AQS87251.1"/>
    <property type="molecule type" value="Genomic_DNA"/>
</dbReference>
<protein>
    <recommendedName>
        <fullName evidence="7">Chromosome partition protein Smc</fullName>
    </recommendedName>
</protein>
<feature type="coiled-coil region" evidence="7">
    <location>
        <begin position="295"/>
        <end position="329"/>
    </location>
</feature>
<gene>
    <name evidence="7" type="primary">smc</name>
    <name evidence="9" type="ORF">A0U93_04060</name>
</gene>
<reference evidence="9 10" key="1">
    <citation type="submission" date="2016-03" db="EMBL/GenBank/DDBJ databases">
        <title>Acetic acid bacteria sequencing.</title>
        <authorList>
            <person name="Brandt J."/>
            <person name="Jakob F."/>
            <person name="Vogel R.F."/>
        </authorList>
    </citation>
    <scope>NUCLEOTIDE SEQUENCE [LARGE SCALE GENOMIC DNA]</scope>
    <source>
        <strain evidence="9 10">NBRC 101099</strain>
    </source>
</reference>
<name>A0A1U9KN70_9PROT</name>
<dbReference type="HAMAP" id="MF_01894">
    <property type="entry name" value="Smc_prok"/>
    <property type="match status" value="1"/>
</dbReference>
<feature type="coiled-coil region" evidence="7">
    <location>
        <begin position="993"/>
        <end position="1043"/>
    </location>
</feature>
<dbReference type="GO" id="GO:0030261">
    <property type="term" value="P:chromosome condensation"/>
    <property type="evidence" value="ECO:0007669"/>
    <property type="project" value="InterPro"/>
</dbReference>
<comment type="similarity">
    <text evidence="7">Belongs to the SMC family.</text>
</comment>
<evidence type="ECO:0000256" key="1">
    <source>
        <dbReference type="ARBA" id="ARBA00004496"/>
    </source>
</evidence>
<dbReference type="Pfam" id="PF02463">
    <property type="entry name" value="SMC_N"/>
    <property type="match status" value="1"/>
</dbReference>
<feature type="compositionally biased region" description="Basic and acidic residues" evidence="8">
    <location>
        <begin position="599"/>
        <end position="612"/>
    </location>
</feature>
<dbReference type="Gene3D" id="3.40.50.300">
    <property type="entry name" value="P-loop containing nucleotide triphosphate hydrolases"/>
    <property type="match status" value="2"/>
</dbReference>
<proteinExistence type="inferred from homology"/>
<feature type="compositionally biased region" description="Basic and acidic residues" evidence="8">
    <location>
        <begin position="1229"/>
        <end position="1243"/>
    </location>
</feature>
<dbReference type="InterPro" id="IPR027417">
    <property type="entry name" value="P-loop_NTPase"/>
</dbReference>
<feature type="compositionally biased region" description="Basic and acidic residues" evidence="8">
    <location>
        <begin position="530"/>
        <end position="540"/>
    </location>
</feature>
<dbReference type="InterPro" id="IPR003395">
    <property type="entry name" value="RecF/RecN/SMC_N"/>
</dbReference>
<keyword evidence="2 7" id="KW-0963">Cytoplasm</keyword>
<comment type="function">
    <text evidence="7">Required for chromosome condensation and partitioning.</text>
</comment>
<feature type="region of interest" description="Disordered" evidence="8">
    <location>
        <begin position="599"/>
        <end position="621"/>
    </location>
</feature>
<keyword evidence="4 7" id="KW-0067">ATP-binding</keyword>
<evidence type="ECO:0000256" key="6">
    <source>
        <dbReference type="ARBA" id="ARBA00023125"/>
    </source>
</evidence>
<sequence>MTAKITRLRIAGFKSFADAAHVDILPGLTGIVGPNGCGKSNVVEALRWAMGESSARALRGGELDDLIFAGTGARPARNLAEVTLWLEDATGLAPAPFAENADLEITRRAERGAGSDFRLNGKTLRARDVTTMFADLSSGARSSSIISQNRVGTLINAKPEERRALLEEAAGISGLHARRHDAELKLRQTEANIARAEDLRVQLEERLSSLGEQTVQAKRYRSLAESLRADEVALQALLHARADLAIAQTENALAHAARALKEAVEQTNAATDQEVLGRSALAPAQSARDTARTTLERLRIQAEGAAQAEAEAQRALAAAQERLKQGEDDERAAAARLADAQGTLERDIAEGDRLRAAHEALPERRTLAARDAEAAEAVWQAAQLHATQADAALLDARLRFDSRRQAAEALEKRQHTLQHDVSTLTQELAQLRAELPTQAAVDELTTAQADAERAGVQARQALEALASIRQEAELAAELAMRTLRDVERTTAENNAEQTRLADRHASLTRQAAELAAQHAEATDAIRSEAKRQTLADERQQAEAALENARQAENAAREAATLAETARLQASSARQDHAQRAALLQREHETALTAQNRAEAHDAQLEREYREAQSRQVPPADLEQVRQATRQADGDLTALLRDIETQERQVETARVAQAQHDSALRDLEAEILRLSARRDGLGSPIEPDYRLRHAALIDLLEVPADLGPAVAAVLADGLDGAVDAPDAPLNWRPLPPDAFPAISVFTVAATPLSALIEAPEALRRCFDAVGVVENSHDGLRGQSALSPGQCLVSRDGALWRWDGYSIAAGRPSRAAQRLEHRRQFVALSREITERENALPRVRERLEDARKAFRSAEKILSDRRSARGPAEQKLAVCRKTEAEVTARAAAATLALDAATQQRARAQTAHGEAQERLADAKLALSALPHADDLHRADRSAQEQARTAQTQLDAAAHTRVEAARALDRARDIQGQVELQHRTAADRIATITPALARVHEDLAQIETLQDENARQRQQQDVDQARVFAEAARRKLAEETAALAAARAQCQSADASLAAVSQSQRAQSEQRIALLGREAVLAPRLETQQAALSALAAAWEALPPEPDLAGCEESARLAHADATATRTAFENTRTQATLLNAEATRVDDSLAAILPRIDAGHARLEALHRENEEARRRRSGLQTAAEEAAIEPERMRNAAIRQKEALAAAELAARSSEDALRSVEEQLQTTTQQRESARQRAASAREDEIRLTERLAQAQAARETLLAAGPPPDTAPPADLSDRAETTLRRAIARTLRERDALGPVNLRAEQEHDEARAQADTLAHEHGELQEAINRLRGSIGHLNREGRGRLQAVFAEVDRHFQLLFARMFNGGRAHLGLVGSDDPLEAGLEIFAQPPGKKLSTLSLLSGGEQALTALSLVFATFRCQPAPICVLDEVDAPLDDANVERLCALVRDMAEESGTRFVVVTHHQLTMAHMDRLFGVTMQERGVSRVLSVDLSSAAAFAQPGNRDPVS</sequence>
<evidence type="ECO:0000313" key="10">
    <source>
        <dbReference type="Proteomes" id="UP000188604"/>
    </source>
</evidence>
<dbReference type="KEGG" id="nch:A0U93_04060"/>
<dbReference type="FunFam" id="3.40.50.300:FF:000901">
    <property type="entry name" value="Chromosome partition protein Smc"/>
    <property type="match status" value="1"/>
</dbReference>
<feature type="region of interest" description="Disordered" evidence="8">
    <location>
        <begin position="530"/>
        <end position="559"/>
    </location>
</feature>
<dbReference type="CDD" id="cd03278">
    <property type="entry name" value="ABC_SMC_barmotin"/>
    <property type="match status" value="1"/>
</dbReference>
<comment type="domain">
    <text evidence="7">Contains large globular domains required for ATP hydrolysis at each terminus and a third globular domain forming a flexible hinge near the middle of the molecule. These domains are separated by coiled-coil structures.</text>
</comment>
<dbReference type="Proteomes" id="UP000188604">
    <property type="component" value="Chromosome"/>
</dbReference>
<evidence type="ECO:0000256" key="5">
    <source>
        <dbReference type="ARBA" id="ARBA00023054"/>
    </source>
</evidence>
<evidence type="ECO:0000313" key="9">
    <source>
        <dbReference type="EMBL" id="AQS87251.1"/>
    </source>
</evidence>
<feature type="coiled-coil region" evidence="7">
    <location>
        <begin position="179"/>
        <end position="213"/>
    </location>
</feature>
<evidence type="ECO:0000256" key="2">
    <source>
        <dbReference type="ARBA" id="ARBA00022490"/>
    </source>
</evidence>
<evidence type="ECO:0000256" key="3">
    <source>
        <dbReference type="ARBA" id="ARBA00022741"/>
    </source>
</evidence>
<dbReference type="PANTHER" id="PTHR43977">
    <property type="entry name" value="STRUCTURAL MAINTENANCE OF CHROMOSOMES PROTEIN 3"/>
    <property type="match status" value="1"/>
</dbReference>
<feature type="binding site" evidence="7">
    <location>
        <begin position="34"/>
        <end position="41"/>
    </location>
    <ligand>
        <name>ATP</name>
        <dbReference type="ChEBI" id="CHEBI:30616"/>
    </ligand>
</feature>
<keyword evidence="3 7" id="KW-0547">Nucleotide-binding</keyword>
<dbReference type="GO" id="GO:0005524">
    <property type="term" value="F:ATP binding"/>
    <property type="evidence" value="ECO:0007669"/>
    <property type="project" value="UniProtKB-UniRule"/>
</dbReference>
<dbReference type="OrthoDB" id="9808768at2"/>
<comment type="subcellular location">
    <subcellularLocation>
        <location evidence="1 7">Cytoplasm</location>
    </subcellularLocation>
</comment>
<evidence type="ECO:0000256" key="7">
    <source>
        <dbReference type="HAMAP-Rule" id="MF_01894"/>
    </source>
</evidence>
<dbReference type="STRING" id="320497.A0U93_04060"/>
<keyword evidence="10" id="KW-1185">Reference proteome</keyword>
<evidence type="ECO:0000256" key="8">
    <source>
        <dbReference type="SAM" id="MobiDB-lite"/>
    </source>
</evidence>
<dbReference type="GO" id="GO:0016887">
    <property type="term" value="F:ATP hydrolysis activity"/>
    <property type="evidence" value="ECO:0007669"/>
    <property type="project" value="InterPro"/>
</dbReference>
<evidence type="ECO:0000256" key="4">
    <source>
        <dbReference type="ARBA" id="ARBA00022840"/>
    </source>
</evidence>
<dbReference type="RefSeq" id="WP_077806226.1">
    <property type="nucleotide sequence ID" value="NZ_BJXS01000008.1"/>
</dbReference>
<dbReference type="InterPro" id="IPR024704">
    <property type="entry name" value="SMC"/>
</dbReference>
<dbReference type="InterPro" id="IPR011890">
    <property type="entry name" value="SMC_prok"/>
</dbReference>
<dbReference type="PIRSF" id="PIRSF005719">
    <property type="entry name" value="SMC"/>
    <property type="match status" value="1"/>
</dbReference>
<feature type="region of interest" description="Disordered" evidence="8">
    <location>
        <begin position="1216"/>
        <end position="1243"/>
    </location>
</feature>
<feature type="compositionally biased region" description="Low complexity" evidence="8">
    <location>
        <begin position="541"/>
        <end position="559"/>
    </location>
</feature>
<accession>A0A1U9KN70</accession>
<dbReference type="GO" id="GO:0007062">
    <property type="term" value="P:sister chromatid cohesion"/>
    <property type="evidence" value="ECO:0007669"/>
    <property type="project" value="InterPro"/>
</dbReference>
<dbReference type="GO" id="GO:0005737">
    <property type="term" value="C:cytoplasm"/>
    <property type="evidence" value="ECO:0007669"/>
    <property type="project" value="UniProtKB-SubCell"/>
</dbReference>
<comment type="subunit">
    <text evidence="7">Homodimer.</text>
</comment>
<dbReference type="SUPFAM" id="SSF52540">
    <property type="entry name" value="P-loop containing nucleoside triphosphate hydrolases"/>
    <property type="match status" value="1"/>
</dbReference>